<evidence type="ECO:0008006" key="10">
    <source>
        <dbReference type="Google" id="ProtNLM"/>
    </source>
</evidence>
<dbReference type="InterPro" id="IPR020472">
    <property type="entry name" value="WD40_PAC1"/>
</dbReference>
<evidence type="ECO:0000256" key="2">
    <source>
        <dbReference type="ARBA" id="ARBA00022574"/>
    </source>
</evidence>
<dbReference type="InterPro" id="IPR051865">
    <property type="entry name" value="WD-repeat_CDT2_adapter"/>
</dbReference>
<feature type="repeat" description="WD" evidence="6">
    <location>
        <begin position="324"/>
        <end position="345"/>
    </location>
</feature>
<evidence type="ECO:0000256" key="6">
    <source>
        <dbReference type="PROSITE-ProRule" id="PRU00221"/>
    </source>
</evidence>
<evidence type="ECO:0000256" key="4">
    <source>
        <dbReference type="ARBA" id="ARBA00022786"/>
    </source>
</evidence>
<dbReference type="GO" id="GO:0030674">
    <property type="term" value="F:protein-macromolecule adaptor activity"/>
    <property type="evidence" value="ECO:0007669"/>
    <property type="project" value="TreeGrafter"/>
</dbReference>
<evidence type="ECO:0000256" key="5">
    <source>
        <dbReference type="ARBA" id="ARBA00038344"/>
    </source>
</evidence>
<feature type="repeat" description="WD" evidence="6">
    <location>
        <begin position="143"/>
        <end position="185"/>
    </location>
</feature>
<dbReference type="CDD" id="cd00200">
    <property type="entry name" value="WD40"/>
    <property type="match status" value="1"/>
</dbReference>
<keyword evidence="2 6" id="KW-0853">WD repeat</keyword>
<comment type="pathway">
    <text evidence="1">Protein modification; protein ubiquitination.</text>
</comment>
<dbReference type="InterPro" id="IPR036322">
    <property type="entry name" value="WD40_repeat_dom_sf"/>
</dbReference>
<dbReference type="GO" id="GO:0005634">
    <property type="term" value="C:nucleus"/>
    <property type="evidence" value="ECO:0007669"/>
    <property type="project" value="TreeGrafter"/>
</dbReference>
<dbReference type="Gene3D" id="2.130.10.10">
    <property type="entry name" value="YVTN repeat-like/Quinoprotein amine dehydrogenase"/>
    <property type="match status" value="3"/>
</dbReference>
<keyword evidence="9" id="KW-1185">Reference proteome</keyword>
<keyword evidence="4" id="KW-0833">Ubl conjugation pathway</keyword>
<keyword evidence="3" id="KW-0677">Repeat</keyword>
<dbReference type="PANTHER" id="PTHR22852">
    <property type="entry name" value="LETHAL 2 DENTICLELESS PROTEIN RETINOIC ACID-REGULATED NUCLEAR MATRIX-ASSOCIATED PROTEIN"/>
    <property type="match status" value="1"/>
</dbReference>
<proteinExistence type="inferred from homology"/>
<evidence type="ECO:0000256" key="3">
    <source>
        <dbReference type="ARBA" id="ARBA00022737"/>
    </source>
</evidence>
<dbReference type="SMART" id="SM00320">
    <property type="entry name" value="WD40"/>
    <property type="match status" value="6"/>
</dbReference>
<feature type="repeat" description="WD" evidence="6">
    <location>
        <begin position="101"/>
        <end position="142"/>
    </location>
</feature>
<dbReference type="GO" id="GO:0043161">
    <property type="term" value="P:proteasome-mediated ubiquitin-dependent protein catabolic process"/>
    <property type="evidence" value="ECO:0007669"/>
    <property type="project" value="TreeGrafter"/>
</dbReference>
<comment type="similarity">
    <text evidence="5">Belongs to the WD repeat cdt2 family.</text>
</comment>
<feature type="repeat" description="WD" evidence="6">
    <location>
        <begin position="355"/>
        <end position="401"/>
    </location>
</feature>
<dbReference type="AlphaFoldDB" id="A0A8J5XX43"/>
<evidence type="ECO:0000256" key="1">
    <source>
        <dbReference type="ARBA" id="ARBA00004906"/>
    </source>
</evidence>
<dbReference type="PROSITE" id="PS50294">
    <property type="entry name" value="WD_REPEATS_REGION"/>
    <property type="match status" value="2"/>
</dbReference>
<dbReference type="OrthoDB" id="2096344at2759"/>
<dbReference type="EMBL" id="JAGTXO010000001">
    <property type="protein sequence ID" value="KAG8470307.1"/>
    <property type="molecule type" value="Genomic_DNA"/>
</dbReference>
<dbReference type="InterPro" id="IPR015943">
    <property type="entry name" value="WD40/YVTN_repeat-like_dom_sf"/>
</dbReference>
<accession>A0A8J5XX43</accession>
<dbReference type="InterPro" id="IPR001680">
    <property type="entry name" value="WD40_rpt"/>
</dbReference>
<organism evidence="8 9">
    <name type="scientific">Diacronema lutheri</name>
    <name type="common">Unicellular marine alga</name>
    <name type="synonym">Monochrysis lutheri</name>
    <dbReference type="NCBI Taxonomy" id="2081491"/>
    <lineage>
        <taxon>Eukaryota</taxon>
        <taxon>Haptista</taxon>
        <taxon>Haptophyta</taxon>
        <taxon>Pavlovophyceae</taxon>
        <taxon>Pavlovales</taxon>
        <taxon>Pavlovaceae</taxon>
        <taxon>Diacronema</taxon>
    </lineage>
</organism>
<comment type="caution">
    <text evidence="8">The sequence shown here is derived from an EMBL/GenBank/DDBJ whole genome shotgun (WGS) entry which is preliminary data.</text>
</comment>
<evidence type="ECO:0000256" key="7">
    <source>
        <dbReference type="SAM" id="MobiDB-lite"/>
    </source>
</evidence>
<name>A0A8J5XX43_DIALT</name>
<evidence type="ECO:0000313" key="9">
    <source>
        <dbReference type="Proteomes" id="UP000751190"/>
    </source>
</evidence>
<dbReference type="PANTHER" id="PTHR22852:SF0">
    <property type="entry name" value="DENTICLELESS PROTEIN HOMOLOG"/>
    <property type="match status" value="1"/>
</dbReference>
<feature type="compositionally biased region" description="Low complexity" evidence="7">
    <location>
        <begin position="405"/>
        <end position="440"/>
    </location>
</feature>
<dbReference type="PROSITE" id="PS50082">
    <property type="entry name" value="WD_REPEATS_2"/>
    <property type="match status" value="4"/>
</dbReference>
<dbReference type="OMA" id="DSRVHTY"/>
<reference evidence="8" key="1">
    <citation type="submission" date="2021-05" db="EMBL/GenBank/DDBJ databases">
        <title>The genome of the haptophyte Pavlova lutheri (Diacronema luteri, Pavlovales) - a model for lipid biosynthesis in eukaryotic algae.</title>
        <authorList>
            <person name="Hulatt C.J."/>
            <person name="Posewitz M.C."/>
        </authorList>
    </citation>
    <scope>NUCLEOTIDE SEQUENCE</scope>
    <source>
        <strain evidence="8">NIVA-4/92</strain>
    </source>
</reference>
<gene>
    <name evidence="8" type="ORF">KFE25_008728</name>
</gene>
<dbReference type="InterPro" id="IPR019775">
    <property type="entry name" value="WD40_repeat_CS"/>
</dbReference>
<dbReference type="Pfam" id="PF00400">
    <property type="entry name" value="WD40"/>
    <property type="match status" value="5"/>
</dbReference>
<protein>
    <recommendedName>
        <fullName evidence="10">Denticleless protein homolog</fullName>
    </recommendedName>
</protein>
<dbReference type="PROSITE" id="PS00678">
    <property type="entry name" value="WD_REPEATS_1"/>
    <property type="match status" value="2"/>
</dbReference>
<dbReference type="Proteomes" id="UP000751190">
    <property type="component" value="Unassembled WGS sequence"/>
</dbReference>
<dbReference type="SUPFAM" id="SSF50978">
    <property type="entry name" value="WD40 repeat-like"/>
    <property type="match status" value="1"/>
</dbReference>
<dbReference type="PRINTS" id="PR00320">
    <property type="entry name" value="GPROTEINBRPT"/>
</dbReference>
<sequence length="469" mass="50509">MPLVSTPGAQPGGRSVAQAIMARELGRTRCRPILAESIAYREVVDFDIVSVDGQPTLPFALKFARTPRAARRFAVADEEGTVALFELSATDAAEHALRCRWDAHSNAIFDLAWLDDDRHLVTASGDQTFRMWDVETARALHVGKGHAGSIKSVATRAETTHLIATGGRDGHIMLWDTRAGSSDHALSPVLRISRAHHPNSAADRRKRARVECNKSVTSVHFLPWEHTLASAGASDGKIKFWDLRGGSSSEQLYHIDATPAASGHADGVRTRGFSCLDVDGANLRLLGGTTGGKIHVYDLMRPQMGATHTLEGHTSETFYVKAVFSPDGRHVASGSSDKIAYLWDLHDSDAPPLQLAGHAGEVTTLDFCHARESGLRRGLASCSDDGTVRVWTRETASERTFITPQRAPRAPRTPLASPADGSAEPAAEAARADAAASAARTGPPLSRVRTIDDFWRASAPEESGDVTER</sequence>
<evidence type="ECO:0000313" key="8">
    <source>
        <dbReference type="EMBL" id="KAG8470307.1"/>
    </source>
</evidence>
<feature type="region of interest" description="Disordered" evidence="7">
    <location>
        <begin position="405"/>
        <end position="469"/>
    </location>
</feature>